<gene>
    <name evidence="1" type="ORF">SASPL_108091</name>
</gene>
<keyword evidence="2" id="KW-1185">Reference proteome</keyword>
<evidence type="ECO:0000313" key="1">
    <source>
        <dbReference type="EMBL" id="KAG6430032.1"/>
    </source>
</evidence>
<dbReference type="EMBL" id="PNBA02000003">
    <property type="protein sequence ID" value="KAG6430032.1"/>
    <property type="molecule type" value="Genomic_DNA"/>
</dbReference>
<protein>
    <submittedName>
        <fullName evidence="1">Uncharacterized protein</fullName>
    </submittedName>
</protein>
<proteinExistence type="predicted"/>
<reference evidence="1" key="2">
    <citation type="submission" date="2020-08" db="EMBL/GenBank/DDBJ databases">
        <title>Plant Genome Project.</title>
        <authorList>
            <person name="Zhang R.-G."/>
        </authorList>
    </citation>
    <scope>NUCLEOTIDE SEQUENCE</scope>
    <source>
        <strain evidence="1">Huo1</strain>
        <tissue evidence="1">Leaf</tissue>
    </source>
</reference>
<evidence type="ECO:0000313" key="2">
    <source>
        <dbReference type="Proteomes" id="UP000298416"/>
    </source>
</evidence>
<comment type="caution">
    <text evidence="1">The sequence shown here is derived from an EMBL/GenBank/DDBJ whole genome shotgun (WGS) entry which is preliminary data.</text>
</comment>
<dbReference type="AlphaFoldDB" id="A0A8X9A5W8"/>
<dbReference type="Proteomes" id="UP000298416">
    <property type="component" value="Unassembled WGS sequence"/>
</dbReference>
<name>A0A8X9A5W8_SALSN</name>
<organism evidence="1">
    <name type="scientific">Salvia splendens</name>
    <name type="common">Scarlet sage</name>
    <dbReference type="NCBI Taxonomy" id="180675"/>
    <lineage>
        <taxon>Eukaryota</taxon>
        <taxon>Viridiplantae</taxon>
        <taxon>Streptophyta</taxon>
        <taxon>Embryophyta</taxon>
        <taxon>Tracheophyta</taxon>
        <taxon>Spermatophyta</taxon>
        <taxon>Magnoliopsida</taxon>
        <taxon>eudicotyledons</taxon>
        <taxon>Gunneridae</taxon>
        <taxon>Pentapetalae</taxon>
        <taxon>asterids</taxon>
        <taxon>lamiids</taxon>
        <taxon>Lamiales</taxon>
        <taxon>Lamiaceae</taxon>
        <taxon>Nepetoideae</taxon>
        <taxon>Mentheae</taxon>
        <taxon>Salviinae</taxon>
        <taxon>Salvia</taxon>
        <taxon>Salvia subgen. Calosphace</taxon>
        <taxon>core Calosphace</taxon>
    </lineage>
</organism>
<accession>A0A8X9A5W8</accession>
<reference evidence="1" key="1">
    <citation type="submission" date="2018-01" db="EMBL/GenBank/DDBJ databases">
        <authorList>
            <person name="Mao J.F."/>
        </authorList>
    </citation>
    <scope>NUCLEOTIDE SEQUENCE</scope>
    <source>
        <strain evidence="1">Huo1</strain>
        <tissue evidence="1">Leaf</tissue>
    </source>
</reference>
<sequence length="72" mass="8024">MDSKLSSLAELWKPSEPADPEDMYGIDYDMTLPQVLNKWQALEGMSLIDGDATSSSYPGIRYSRGLLHLGFN</sequence>